<dbReference type="Pfam" id="PF00419">
    <property type="entry name" value="Fimbrial"/>
    <property type="match status" value="1"/>
</dbReference>
<dbReference type="PANTHER" id="PTHR33420:SF5">
    <property type="entry name" value="FIMBRIAL SUBUNIT"/>
    <property type="match status" value="1"/>
</dbReference>
<name>A0A6D2GEG4_SALER</name>
<evidence type="ECO:0000313" key="4">
    <source>
        <dbReference type="Proteomes" id="UP000267858"/>
    </source>
</evidence>
<sequence>MQPLSFFLRQPGLALLAGLCGLPGISQAADLDANLNATIVDATCKLTVGNGGDVYLPSVMRSWFYNTDGSDRYTPTDDAGGTPFTIHVDDCYLSGDINQLTFSFSPQSGFWNNQNQVFKNDATANAAENVGVVIFSSAYKTNVLNSDGSSAVTYDTTNKSSAQYLTDYQFYARYQNIGAVTGGVVTSNVLVDVKYE</sequence>
<dbReference type="GO" id="GO:0009289">
    <property type="term" value="C:pilus"/>
    <property type="evidence" value="ECO:0007669"/>
    <property type="project" value="InterPro"/>
</dbReference>
<evidence type="ECO:0000256" key="1">
    <source>
        <dbReference type="SAM" id="SignalP"/>
    </source>
</evidence>
<dbReference type="InterPro" id="IPR008966">
    <property type="entry name" value="Adhesion_dom_sf"/>
</dbReference>
<evidence type="ECO:0000259" key="2">
    <source>
        <dbReference type="Pfam" id="PF00419"/>
    </source>
</evidence>
<reference evidence="3 4" key="1">
    <citation type="submission" date="2018-12" db="EMBL/GenBank/DDBJ databases">
        <authorList>
            <consortium name="Pathogen Informatics"/>
        </authorList>
    </citation>
    <scope>NUCLEOTIDE SEQUENCE [LARGE SCALE GENOMIC DNA]</scope>
    <source>
        <strain evidence="3 4">NCTC5773</strain>
    </source>
</reference>
<keyword evidence="1" id="KW-0732">Signal</keyword>
<dbReference type="Proteomes" id="UP000267858">
    <property type="component" value="Chromosome"/>
</dbReference>
<dbReference type="EMBL" id="LR134141">
    <property type="protein sequence ID" value="VEA06177.1"/>
    <property type="molecule type" value="Genomic_DNA"/>
</dbReference>
<dbReference type="InterPro" id="IPR036937">
    <property type="entry name" value="Adhesion_dom_fimbrial_sf"/>
</dbReference>
<feature type="domain" description="Fimbrial-type adhesion" evidence="2">
    <location>
        <begin position="34"/>
        <end position="195"/>
    </location>
</feature>
<dbReference type="InterPro" id="IPR050263">
    <property type="entry name" value="Bact_Fimbrial_Adh_Pro"/>
</dbReference>
<dbReference type="SUPFAM" id="SSF49401">
    <property type="entry name" value="Bacterial adhesins"/>
    <property type="match status" value="1"/>
</dbReference>
<evidence type="ECO:0000313" key="3">
    <source>
        <dbReference type="EMBL" id="VEA06177.1"/>
    </source>
</evidence>
<dbReference type="PANTHER" id="PTHR33420">
    <property type="entry name" value="FIMBRIAL SUBUNIT ELFA-RELATED"/>
    <property type="match status" value="1"/>
</dbReference>
<dbReference type="RefSeq" id="WP_150362897.1">
    <property type="nucleotide sequence ID" value="NZ_DACWUI010000002.1"/>
</dbReference>
<feature type="chain" id="PRO_5025351688" evidence="1">
    <location>
        <begin position="29"/>
        <end position="196"/>
    </location>
</feature>
<protein>
    <submittedName>
        <fullName evidence="3">Fimbrial protein</fullName>
    </submittedName>
</protein>
<feature type="signal peptide" evidence="1">
    <location>
        <begin position="1"/>
        <end position="28"/>
    </location>
</feature>
<accession>A0A6D2GEG4</accession>
<dbReference type="AlphaFoldDB" id="A0A6D2GEG4"/>
<dbReference type="GO" id="GO:0043709">
    <property type="term" value="P:cell adhesion involved in single-species biofilm formation"/>
    <property type="evidence" value="ECO:0007669"/>
    <property type="project" value="TreeGrafter"/>
</dbReference>
<gene>
    <name evidence="3" type="primary">yadK</name>
    <name evidence="3" type="ORF">NCTC5773_04103</name>
</gene>
<dbReference type="InterPro" id="IPR000259">
    <property type="entry name" value="Adhesion_dom_fimbrial"/>
</dbReference>
<organism evidence="3 4">
    <name type="scientific">Salmonella enterica subsp. salamae</name>
    <dbReference type="NCBI Taxonomy" id="59202"/>
    <lineage>
        <taxon>Bacteria</taxon>
        <taxon>Pseudomonadati</taxon>
        <taxon>Pseudomonadota</taxon>
        <taxon>Gammaproteobacteria</taxon>
        <taxon>Enterobacterales</taxon>
        <taxon>Enterobacteriaceae</taxon>
        <taxon>Salmonella</taxon>
    </lineage>
</organism>
<dbReference type="Gene3D" id="2.60.40.1090">
    <property type="entry name" value="Fimbrial-type adhesion domain"/>
    <property type="match status" value="1"/>
</dbReference>
<proteinExistence type="predicted"/>
<dbReference type="NCBIfam" id="NF011794">
    <property type="entry name" value="PRK15262.1"/>
    <property type="match status" value="1"/>
</dbReference>